<dbReference type="InterPro" id="IPR016195">
    <property type="entry name" value="Pol/histidinol_Pase-like"/>
</dbReference>
<protein>
    <submittedName>
        <fullName evidence="2">PHP domain-containing protein</fullName>
    </submittedName>
</protein>
<dbReference type="EMBL" id="JAHHGM010000014">
    <property type="protein sequence ID" value="MBT2990220.1"/>
    <property type="molecule type" value="Genomic_DNA"/>
</dbReference>
<dbReference type="SUPFAM" id="SSF89550">
    <property type="entry name" value="PHP domain-like"/>
    <property type="match status" value="1"/>
</dbReference>
<dbReference type="PANTHER" id="PTHR42924:SF3">
    <property type="entry name" value="POLYMERASE_HISTIDINOL PHOSPHATASE N-TERMINAL DOMAIN-CONTAINING PROTEIN"/>
    <property type="match status" value="1"/>
</dbReference>
<dbReference type="InterPro" id="IPR003141">
    <property type="entry name" value="Pol/His_phosphatase_N"/>
</dbReference>
<feature type="domain" description="Polymerase/histidinol phosphatase N-terminal" evidence="1">
    <location>
        <begin position="5"/>
        <end position="70"/>
    </location>
</feature>
<dbReference type="Pfam" id="PF02811">
    <property type="entry name" value="PHP"/>
    <property type="match status" value="1"/>
</dbReference>
<evidence type="ECO:0000313" key="2">
    <source>
        <dbReference type="EMBL" id="MBT2990220.1"/>
    </source>
</evidence>
<dbReference type="Gene3D" id="3.20.20.140">
    <property type="entry name" value="Metal-dependent hydrolases"/>
    <property type="match status" value="1"/>
</dbReference>
<comment type="caution">
    <text evidence="2">The sequence shown here is derived from an EMBL/GenBank/DDBJ whole genome shotgun (WGS) entry which is preliminary data.</text>
</comment>
<proteinExistence type="predicted"/>
<evidence type="ECO:0000313" key="3">
    <source>
        <dbReference type="Proteomes" id="UP000770889"/>
    </source>
</evidence>
<organism evidence="2 3">
    <name type="scientific">Candidatus Thiodiazotropha taylori</name>
    <dbReference type="NCBI Taxonomy" id="2792791"/>
    <lineage>
        <taxon>Bacteria</taxon>
        <taxon>Pseudomonadati</taxon>
        <taxon>Pseudomonadota</taxon>
        <taxon>Gammaproteobacteria</taxon>
        <taxon>Chromatiales</taxon>
        <taxon>Sedimenticolaceae</taxon>
        <taxon>Candidatus Thiodiazotropha</taxon>
    </lineage>
</organism>
<name>A0A944MAT8_9GAMM</name>
<dbReference type="InterPro" id="IPR052018">
    <property type="entry name" value="PHP_domain"/>
</dbReference>
<dbReference type="CDD" id="cd07438">
    <property type="entry name" value="PHP_HisPPase_AMP"/>
    <property type="match status" value="1"/>
</dbReference>
<dbReference type="SMART" id="SM00481">
    <property type="entry name" value="POLIIIAc"/>
    <property type="match status" value="1"/>
</dbReference>
<dbReference type="InterPro" id="IPR004013">
    <property type="entry name" value="PHP_dom"/>
</dbReference>
<sequence length="289" mass="31566">MFCVYDLHSHSTASDGTLSPAELVCRAAVAGVRVLALTDHDTTSGLEEASAAALDCGLMLIPGVEVSVTWNGQTVHILGLNVDRDNPALQQGLSGLRSFRDWRAKEIAKRLEKAGISDAYEGALARSNGTLVSRTHFARYLVEQGVVSDERKVFKHYLVKGKPGFVPGQWAKLDQALEWIHGAGGVAVVAHPARYRMTRTKLRRLFAEFAELNGEAIEVVSGSHNRDDYFTMAKHAGDFGLLASAGSDFHSPENPWIELGRLPMLPDNCTPLWSNWVIDSDRSASRKAV</sequence>
<dbReference type="Proteomes" id="UP000770889">
    <property type="component" value="Unassembled WGS sequence"/>
</dbReference>
<dbReference type="AlphaFoldDB" id="A0A944MAT8"/>
<dbReference type="Gene3D" id="1.10.150.650">
    <property type="match status" value="1"/>
</dbReference>
<accession>A0A944MAT8</accession>
<reference evidence="2 3" key="1">
    <citation type="submission" date="2021-05" db="EMBL/GenBank/DDBJ databases">
        <title>Genetic and Functional Diversity in Clade A Lucinid endosymbionts from the Bahamas.</title>
        <authorList>
            <person name="Giani N.M."/>
            <person name="Engel A.S."/>
            <person name="Campbell B.J."/>
        </authorList>
    </citation>
    <scope>NUCLEOTIDE SEQUENCE [LARGE SCALE GENOMIC DNA]</scope>
    <source>
        <strain evidence="2">LUC16012Gg_MoonRockCtena</strain>
    </source>
</reference>
<evidence type="ECO:0000259" key="1">
    <source>
        <dbReference type="SMART" id="SM00481"/>
    </source>
</evidence>
<dbReference type="PANTHER" id="PTHR42924">
    <property type="entry name" value="EXONUCLEASE"/>
    <property type="match status" value="1"/>
</dbReference>
<dbReference type="GO" id="GO:0004534">
    <property type="term" value="F:5'-3' RNA exonuclease activity"/>
    <property type="evidence" value="ECO:0007669"/>
    <property type="project" value="TreeGrafter"/>
</dbReference>
<dbReference type="GO" id="GO:0035312">
    <property type="term" value="F:5'-3' DNA exonuclease activity"/>
    <property type="evidence" value="ECO:0007669"/>
    <property type="project" value="TreeGrafter"/>
</dbReference>
<gene>
    <name evidence="2" type="ORF">KME65_14795</name>
</gene>